<dbReference type="AlphaFoldDB" id="A0A6L9QYJ6"/>
<evidence type="ECO:0000259" key="1">
    <source>
        <dbReference type="Pfam" id="PF04149"/>
    </source>
</evidence>
<reference evidence="2 3" key="1">
    <citation type="submission" date="2020-01" db="EMBL/GenBank/DDBJ databases">
        <title>Insect and environment-associated Actinomycetes.</title>
        <authorList>
            <person name="Currrie C."/>
            <person name="Chevrette M."/>
            <person name="Carlson C."/>
            <person name="Stubbendieck R."/>
            <person name="Wendt-Pienkowski E."/>
        </authorList>
    </citation>
    <scope>NUCLEOTIDE SEQUENCE [LARGE SCALE GENOMIC DNA]</scope>
    <source>
        <strain evidence="2 3">SID10258</strain>
    </source>
</reference>
<accession>A0A6L9QYJ6</accession>
<evidence type="ECO:0000313" key="2">
    <source>
        <dbReference type="EMBL" id="NEA29623.1"/>
    </source>
</evidence>
<proteinExistence type="predicted"/>
<dbReference type="InterPro" id="IPR007278">
    <property type="entry name" value="DUF397"/>
</dbReference>
<dbReference type="EMBL" id="JAAGLI010001217">
    <property type="protein sequence ID" value="NEA29623.1"/>
    <property type="molecule type" value="Genomic_DNA"/>
</dbReference>
<organism evidence="2 3">
    <name type="scientific">Actinomadura bangladeshensis</name>
    <dbReference type="NCBI Taxonomy" id="453573"/>
    <lineage>
        <taxon>Bacteria</taxon>
        <taxon>Bacillati</taxon>
        <taxon>Actinomycetota</taxon>
        <taxon>Actinomycetes</taxon>
        <taxon>Streptosporangiales</taxon>
        <taxon>Thermomonosporaceae</taxon>
        <taxon>Actinomadura</taxon>
    </lineage>
</organism>
<gene>
    <name evidence="2" type="ORF">G3I70_45050</name>
</gene>
<dbReference type="Pfam" id="PF04149">
    <property type="entry name" value="DUF397"/>
    <property type="match status" value="1"/>
</dbReference>
<name>A0A6L9QYJ6_9ACTN</name>
<evidence type="ECO:0000313" key="3">
    <source>
        <dbReference type="Proteomes" id="UP000475532"/>
    </source>
</evidence>
<dbReference type="RefSeq" id="WP_163064308.1">
    <property type="nucleotide sequence ID" value="NZ_JAAGLI010001217.1"/>
</dbReference>
<feature type="domain" description="DUF397" evidence="1">
    <location>
        <begin position="4"/>
        <end position="57"/>
    </location>
</feature>
<protein>
    <submittedName>
        <fullName evidence="2">DUF397 domain-containing protein</fullName>
    </submittedName>
</protein>
<dbReference type="Proteomes" id="UP000475532">
    <property type="component" value="Unassembled WGS sequence"/>
</dbReference>
<comment type="caution">
    <text evidence="2">The sequence shown here is derived from an EMBL/GenBank/DDBJ whole genome shotgun (WGS) entry which is preliminary data.</text>
</comment>
<sequence>MVVNWRKSSYSGSSNDEMCVEVGGLASGVGIRDSKDPDGGRLELSGTEFTALMGRIKLGVLDRP</sequence>